<evidence type="ECO:0000256" key="2">
    <source>
        <dbReference type="ARBA" id="ARBA00023239"/>
    </source>
</evidence>
<gene>
    <name evidence="4" type="ORF">G3M56_011825</name>
</gene>
<dbReference type="PANTHER" id="PTHR22789:SF0">
    <property type="entry name" value="3-OXO-TETRONATE 4-PHOSPHATE DECARBOXYLASE-RELATED"/>
    <property type="match status" value="1"/>
</dbReference>
<dbReference type="InterPro" id="IPR050197">
    <property type="entry name" value="Aldolase_class_II_sugar_metab"/>
</dbReference>
<feature type="domain" description="Class II aldolase/adducin N-terminal" evidence="3">
    <location>
        <begin position="112"/>
        <end position="288"/>
    </location>
</feature>
<dbReference type="InterPro" id="IPR036409">
    <property type="entry name" value="Aldolase_II/adducin_N_sf"/>
</dbReference>
<keyword evidence="2" id="KW-0456">Lyase</keyword>
<dbReference type="Pfam" id="PF00596">
    <property type="entry name" value="Aldolase_II"/>
    <property type="match status" value="1"/>
</dbReference>
<dbReference type="InterPro" id="IPR001303">
    <property type="entry name" value="Aldolase_II/adducin_N"/>
</dbReference>
<evidence type="ECO:0000256" key="1">
    <source>
        <dbReference type="ARBA" id="ARBA00022723"/>
    </source>
</evidence>
<dbReference type="EMBL" id="CP066776">
    <property type="protein sequence ID" value="QQL44562.1"/>
    <property type="molecule type" value="Genomic_DNA"/>
</dbReference>
<dbReference type="GO" id="GO:0005829">
    <property type="term" value="C:cytosol"/>
    <property type="evidence" value="ECO:0007669"/>
    <property type="project" value="TreeGrafter"/>
</dbReference>
<proteinExistence type="predicted"/>
<evidence type="ECO:0000259" key="3">
    <source>
        <dbReference type="SMART" id="SM01007"/>
    </source>
</evidence>
<dbReference type="SMART" id="SM01007">
    <property type="entry name" value="Aldolase_II"/>
    <property type="match status" value="1"/>
</dbReference>
<evidence type="ECO:0000313" key="4">
    <source>
        <dbReference type="EMBL" id="QQL44562.1"/>
    </source>
</evidence>
<sequence length="374" mass="40796">MKKVFTERDIQQMLRSGMSLDTIPAGAVLTPSARDAIRAAGKQAPAYASGQGIKSAPSAADRFPPLPPGVPTVPPEPIVPSFEYHWPAGQDPQTPEEIQRFFYSPEIQKLKEAIVHVGHKMWMRNMVDGNGGNITVRVGDNLVLCTPTLRSKGELVADDIALVDLDGNQKAGWRKRTSEANTHLAIMKLQPKAKSVIHGHPPYSTAYAVAGIEPPTCLCSEAEIFTGPIRLVPYQTPGSPENASAVAEIGKDNPAILLANHGVMTWGTDVEDAYWKLENMETACQTVWVASQLNGGKLQRIPSDKMQDIFDIRRSIGMEDPREGMKECELCHDDFRPGTFTAISPAMVDDSADFVPDAEALVKRITDEIMAAKK</sequence>
<keyword evidence="1" id="KW-0479">Metal-binding</keyword>
<dbReference type="GO" id="GO:0016832">
    <property type="term" value="F:aldehyde-lyase activity"/>
    <property type="evidence" value="ECO:0007669"/>
    <property type="project" value="TreeGrafter"/>
</dbReference>
<dbReference type="RefSeq" id="WP_164363772.1">
    <property type="nucleotide sequence ID" value="NZ_CP066776.1"/>
</dbReference>
<keyword evidence="5" id="KW-1185">Reference proteome</keyword>
<organism evidence="4 5">
    <name type="scientific">Sulfuriroseicoccus oceanibius</name>
    <dbReference type="NCBI Taxonomy" id="2707525"/>
    <lineage>
        <taxon>Bacteria</taxon>
        <taxon>Pseudomonadati</taxon>
        <taxon>Verrucomicrobiota</taxon>
        <taxon>Verrucomicrobiia</taxon>
        <taxon>Verrucomicrobiales</taxon>
        <taxon>Verrucomicrobiaceae</taxon>
        <taxon>Sulfuriroseicoccus</taxon>
    </lineage>
</organism>
<dbReference type="SUPFAM" id="SSF53639">
    <property type="entry name" value="AraD/HMP-PK domain-like"/>
    <property type="match status" value="1"/>
</dbReference>
<dbReference type="Gene3D" id="3.40.225.10">
    <property type="entry name" value="Class II aldolase/adducin N-terminal domain"/>
    <property type="match status" value="1"/>
</dbReference>
<evidence type="ECO:0000313" key="5">
    <source>
        <dbReference type="Proteomes" id="UP000475117"/>
    </source>
</evidence>
<accession>A0A6B3LAU6</accession>
<reference evidence="4 5" key="1">
    <citation type="submission" date="2020-12" db="EMBL/GenBank/DDBJ databases">
        <title>Sulforoseuscoccus oceanibium gen. nov., sp. nov., a representative of the phylum Verrucomicrobia with special cytoplasmic membrane, and proposal of Sulforoseuscoccusaceae fam. nov.</title>
        <authorList>
            <person name="Xi F."/>
        </authorList>
    </citation>
    <scope>NUCLEOTIDE SEQUENCE [LARGE SCALE GENOMIC DNA]</scope>
    <source>
        <strain evidence="4 5">T37</strain>
    </source>
</reference>
<dbReference type="AlphaFoldDB" id="A0A6B3LAU6"/>
<dbReference type="GO" id="GO:0046872">
    <property type="term" value="F:metal ion binding"/>
    <property type="evidence" value="ECO:0007669"/>
    <property type="project" value="UniProtKB-KW"/>
</dbReference>
<protein>
    <submittedName>
        <fullName evidence="4">Class II aldolase/adducin family protein</fullName>
    </submittedName>
</protein>
<dbReference type="Proteomes" id="UP000475117">
    <property type="component" value="Chromosome"/>
</dbReference>
<dbReference type="KEGG" id="soa:G3M56_011825"/>
<dbReference type="GO" id="GO:0019323">
    <property type="term" value="P:pentose catabolic process"/>
    <property type="evidence" value="ECO:0007669"/>
    <property type="project" value="TreeGrafter"/>
</dbReference>
<dbReference type="PANTHER" id="PTHR22789">
    <property type="entry name" value="FUCULOSE PHOSPHATE ALDOLASE"/>
    <property type="match status" value="1"/>
</dbReference>
<name>A0A6B3LAU6_9BACT</name>